<reference evidence="2" key="1">
    <citation type="journal article" date="2022" name="bioRxiv">
        <title>Sequencing and chromosome-scale assembly of the giantPleurodeles waltlgenome.</title>
        <authorList>
            <person name="Brown T."/>
            <person name="Elewa A."/>
            <person name="Iarovenko S."/>
            <person name="Subramanian E."/>
            <person name="Araus A.J."/>
            <person name="Petzold A."/>
            <person name="Susuki M."/>
            <person name="Suzuki K.-i.T."/>
            <person name="Hayashi T."/>
            <person name="Toyoda A."/>
            <person name="Oliveira C."/>
            <person name="Osipova E."/>
            <person name="Leigh N.D."/>
            <person name="Simon A."/>
            <person name="Yun M.H."/>
        </authorList>
    </citation>
    <scope>NUCLEOTIDE SEQUENCE</scope>
    <source>
        <strain evidence="2">20211129_DDA</strain>
        <tissue evidence="2">Liver</tissue>
    </source>
</reference>
<dbReference type="AlphaFoldDB" id="A0AAV7QKL4"/>
<evidence type="ECO:0000313" key="2">
    <source>
        <dbReference type="EMBL" id="KAJ1140289.1"/>
    </source>
</evidence>
<name>A0AAV7QKL4_PLEWA</name>
<feature type="region of interest" description="Disordered" evidence="1">
    <location>
        <begin position="51"/>
        <end position="75"/>
    </location>
</feature>
<accession>A0AAV7QKL4</accession>
<organism evidence="2 3">
    <name type="scientific">Pleurodeles waltl</name>
    <name type="common">Iberian ribbed newt</name>
    <dbReference type="NCBI Taxonomy" id="8319"/>
    <lineage>
        <taxon>Eukaryota</taxon>
        <taxon>Metazoa</taxon>
        <taxon>Chordata</taxon>
        <taxon>Craniata</taxon>
        <taxon>Vertebrata</taxon>
        <taxon>Euteleostomi</taxon>
        <taxon>Amphibia</taxon>
        <taxon>Batrachia</taxon>
        <taxon>Caudata</taxon>
        <taxon>Salamandroidea</taxon>
        <taxon>Salamandridae</taxon>
        <taxon>Pleurodelinae</taxon>
        <taxon>Pleurodeles</taxon>
    </lineage>
</organism>
<keyword evidence="3" id="KW-1185">Reference proteome</keyword>
<evidence type="ECO:0000256" key="1">
    <source>
        <dbReference type="SAM" id="MobiDB-lite"/>
    </source>
</evidence>
<dbReference type="Proteomes" id="UP001066276">
    <property type="component" value="Chromosome 6"/>
</dbReference>
<evidence type="ECO:0000313" key="3">
    <source>
        <dbReference type="Proteomes" id="UP001066276"/>
    </source>
</evidence>
<comment type="caution">
    <text evidence="2">The sequence shown here is derived from an EMBL/GenBank/DDBJ whole genome shotgun (WGS) entry which is preliminary data.</text>
</comment>
<proteinExistence type="predicted"/>
<sequence>MQSCGGGPSPRALEWLARSERSGDQYGDRSRTRPVVAALLECSFYPHHSTRLISAGRPPSPQSSLKTFGQQQRHK</sequence>
<protein>
    <submittedName>
        <fullName evidence="2">Uncharacterized protein</fullName>
    </submittedName>
</protein>
<dbReference type="EMBL" id="JANPWB010000010">
    <property type="protein sequence ID" value="KAJ1140289.1"/>
    <property type="molecule type" value="Genomic_DNA"/>
</dbReference>
<feature type="compositionally biased region" description="Polar residues" evidence="1">
    <location>
        <begin position="62"/>
        <end position="75"/>
    </location>
</feature>
<gene>
    <name evidence="2" type="ORF">NDU88_006646</name>
</gene>